<evidence type="ECO:0000313" key="2">
    <source>
        <dbReference type="EMBL" id="NYE35721.1"/>
    </source>
</evidence>
<name>A0A7Y9H0H5_9ACTN</name>
<dbReference type="Proteomes" id="UP000549911">
    <property type="component" value="Unassembled WGS sequence"/>
</dbReference>
<feature type="region of interest" description="Disordered" evidence="1">
    <location>
        <begin position="1"/>
        <end position="50"/>
    </location>
</feature>
<accession>A0A7Y9H0H5</accession>
<keyword evidence="3" id="KW-1185">Reference proteome</keyword>
<evidence type="ECO:0000256" key="1">
    <source>
        <dbReference type="SAM" id="MobiDB-lite"/>
    </source>
</evidence>
<dbReference type="RefSeq" id="WP_179618337.1">
    <property type="nucleotide sequence ID" value="NZ_JACCBW010000001.1"/>
</dbReference>
<proteinExistence type="predicted"/>
<reference evidence="2 3" key="2">
    <citation type="submission" date="2020-08" db="EMBL/GenBank/DDBJ databases">
        <title>The Agave Microbiome: Exploring the role of microbial communities in plant adaptations to desert environments.</title>
        <authorList>
            <person name="Partida-Martinez L.P."/>
        </authorList>
    </citation>
    <scope>NUCLEOTIDE SEQUENCE [LARGE SCALE GENOMIC DNA]</scope>
    <source>
        <strain evidence="2 3">AT2.17</strain>
    </source>
</reference>
<organism evidence="2 3">
    <name type="scientific">Nocardioides cavernae</name>
    <dbReference type="NCBI Taxonomy" id="1921566"/>
    <lineage>
        <taxon>Bacteria</taxon>
        <taxon>Bacillati</taxon>
        <taxon>Actinomycetota</taxon>
        <taxon>Actinomycetes</taxon>
        <taxon>Propionibacteriales</taxon>
        <taxon>Nocardioidaceae</taxon>
        <taxon>Nocardioides</taxon>
    </lineage>
</organism>
<comment type="caution">
    <text evidence="2">The sequence shown here is derived from an EMBL/GenBank/DDBJ whole genome shotgun (WGS) entry which is preliminary data.</text>
</comment>
<gene>
    <name evidence="2" type="ORF">F4692_000825</name>
</gene>
<sequence>MTSETSPNPESPDQANAADHEDADVTEQPGHGQPAGAGDDEVYPEEYENS</sequence>
<dbReference type="EMBL" id="JACCBW010000001">
    <property type="protein sequence ID" value="NYE35721.1"/>
    <property type="molecule type" value="Genomic_DNA"/>
</dbReference>
<evidence type="ECO:0000313" key="3">
    <source>
        <dbReference type="Proteomes" id="UP000549911"/>
    </source>
</evidence>
<protein>
    <submittedName>
        <fullName evidence="2">Uncharacterized protein</fullName>
    </submittedName>
</protein>
<feature type="compositionally biased region" description="Polar residues" evidence="1">
    <location>
        <begin position="1"/>
        <end position="14"/>
    </location>
</feature>
<dbReference type="AlphaFoldDB" id="A0A7Y9H0H5"/>
<reference evidence="2 3" key="1">
    <citation type="submission" date="2020-07" db="EMBL/GenBank/DDBJ databases">
        <authorList>
            <person name="Partida-Martinez L."/>
            <person name="Huntemann M."/>
            <person name="Clum A."/>
            <person name="Wang J."/>
            <person name="Palaniappan K."/>
            <person name="Ritter S."/>
            <person name="Chen I.-M."/>
            <person name="Stamatis D."/>
            <person name="Reddy T."/>
            <person name="O'Malley R."/>
            <person name="Daum C."/>
            <person name="Shapiro N."/>
            <person name="Ivanova N."/>
            <person name="Kyrpides N."/>
            <person name="Woyke T."/>
        </authorList>
    </citation>
    <scope>NUCLEOTIDE SEQUENCE [LARGE SCALE GENOMIC DNA]</scope>
    <source>
        <strain evidence="2 3">AT2.17</strain>
    </source>
</reference>
<feature type="compositionally biased region" description="Acidic residues" evidence="1">
    <location>
        <begin position="38"/>
        <end position="50"/>
    </location>
</feature>